<sequence length="199" mass="21910">MPADRTRVTLPWLVPALVVVVSLAVGGGLLARELYRPPEQPVDAVIATPTSTPLPPDQQPGSPMVRLARGAATHPEGEPVRRLLQAYFDAINGRNYERWKTTVTVERVAVKPKREWLTEYRSTRDGNILVYRIETAPQGRLQVLVAFTSTQDVADAPPGLPATCVHWRLALPVLREGGQWKLDTVPAGTTPEREPCPQS</sequence>
<evidence type="ECO:0000313" key="3">
    <source>
        <dbReference type="Proteomes" id="UP000198727"/>
    </source>
</evidence>
<dbReference type="RefSeq" id="WP_243859284.1">
    <property type="nucleotide sequence ID" value="NZ_FOWW01000001.1"/>
</dbReference>
<name>A0A1I5KN28_9PSEU</name>
<evidence type="ECO:0000256" key="1">
    <source>
        <dbReference type="SAM" id="Phobius"/>
    </source>
</evidence>
<protein>
    <submittedName>
        <fullName evidence="2">Uncharacterized protein</fullName>
    </submittedName>
</protein>
<reference evidence="3" key="1">
    <citation type="submission" date="2016-10" db="EMBL/GenBank/DDBJ databases">
        <authorList>
            <person name="Varghese N."/>
            <person name="Submissions S."/>
        </authorList>
    </citation>
    <scope>NUCLEOTIDE SEQUENCE [LARGE SCALE GENOMIC DNA]</scope>
    <source>
        <strain evidence="3">CGMCC 4.5579</strain>
    </source>
</reference>
<dbReference type="Proteomes" id="UP000198727">
    <property type="component" value="Unassembled WGS sequence"/>
</dbReference>
<proteinExistence type="predicted"/>
<dbReference type="EMBL" id="FOWW01000001">
    <property type="protein sequence ID" value="SFO86388.1"/>
    <property type="molecule type" value="Genomic_DNA"/>
</dbReference>
<keyword evidence="1" id="KW-0812">Transmembrane</keyword>
<gene>
    <name evidence="2" type="ORF">SAMN05421810_101228</name>
</gene>
<feature type="transmembrane region" description="Helical" evidence="1">
    <location>
        <begin position="12"/>
        <end position="31"/>
    </location>
</feature>
<keyword evidence="1" id="KW-1133">Transmembrane helix</keyword>
<keyword evidence="3" id="KW-1185">Reference proteome</keyword>
<evidence type="ECO:0000313" key="2">
    <source>
        <dbReference type="EMBL" id="SFO86388.1"/>
    </source>
</evidence>
<accession>A0A1I5KN28</accession>
<keyword evidence="1" id="KW-0472">Membrane</keyword>
<organism evidence="2 3">
    <name type="scientific">Amycolatopsis arida</name>
    <dbReference type="NCBI Taxonomy" id="587909"/>
    <lineage>
        <taxon>Bacteria</taxon>
        <taxon>Bacillati</taxon>
        <taxon>Actinomycetota</taxon>
        <taxon>Actinomycetes</taxon>
        <taxon>Pseudonocardiales</taxon>
        <taxon>Pseudonocardiaceae</taxon>
        <taxon>Amycolatopsis</taxon>
    </lineage>
</organism>
<dbReference type="AlphaFoldDB" id="A0A1I5KN28"/>